<organism evidence="2">
    <name type="scientific">Sporolactobacillus sp. Y61</name>
    <dbReference type="NCBI Taxonomy" id="3160863"/>
    <lineage>
        <taxon>Bacteria</taxon>
        <taxon>Bacillati</taxon>
        <taxon>Bacillota</taxon>
        <taxon>Bacilli</taxon>
        <taxon>Bacillales</taxon>
        <taxon>Sporolactobacillaceae</taxon>
        <taxon>Sporolactobacillus</taxon>
    </lineage>
</organism>
<feature type="domain" description="Integrase catalytic" evidence="1">
    <location>
        <begin position="4"/>
        <end position="40"/>
    </location>
</feature>
<accession>A0AAU8IDN6</accession>
<proteinExistence type="predicted"/>
<evidence type="ECO:0000259" key="1">
    <source>
        <dbReference type="Pfam" id="PF13333"/>
    </source>
</evidence>
<gene>
    <name evidence="2" type="ORF">ABNN70_11645</name>
</gene>
<dbReference type="Pfam" id="PF13333">
    <property type="entry name" value="rve_2"/>
    <property type="match status" value="1"/>
</dbReference>
<dbReference type="InterPro" id="IPR001584">
    <property type="entry name" value="Integrase_cat-core"/>
</dbReference>
<dbReference type="GO" id="GO:0015074">
    <property type="term" value="P:DNA integration"/>
    <property type="evidence" value="ECO:0007669"/>
    <property type="project" value="InterPro"/>
</dbReference>
<dbReference type="AlphaFoldDB" id="A0AAU8IDN6"/>
<reference evidence="2" key="1">
    <citation type="submission" date="2024-06" db="EMBL/GenBank/DDBJ databases">
        <authorList>
            <person name="Fan A."/>
            <person name="Zhang F.Y."/>
            <person name="Zhang L."/>
        </authorList>
    </citation>
    <scope>NUCLEOTIDE SEQUENCE</scope>
    <source>
        <strain evidence="2">Y61</strain>
    </source>
</reference>
<evidence type="ECO:0000313" key="2">
    <source>
        <dbReference type="EMBL" id="XCJ16322.1"/>
    </source>
</evidence>
<protein>
    <submittedName>
        <fullName evidence="2">IS3 family transposase</fullName>
    </submittedName>
</protein>
<dbReference type="RefSeq" id="WP_353947881.1">
    <property type="nucleotide sequence ID" value="NZ_CP159510.1"/>
</dbReference>
<name>A0AAU8IDN6_9BACL</name>
<dbReference type="EMBL" id="CP159510">
    <property type="protein sequence ID" value="XCJ16322.1"/>
    <property type="molecule type" value="Genomic_DNA"/>
</dbReference>
<sequence length="46" mass="5375">MSRKTRDELETALRAWIKYYNESRIKEKLAGQSPIDYRISTTGQVA</sequence>